<dbReference type="Proteomes" id="UP001275084">
    <property type="component" value="Unassembled WGS sequence"/>
</dbReference>
<feature type="region of interest" description="Disordered" evidence="1">
    <location>
        <begin position="23"/>
        <end position="96"/>
    </location>
</feature>
<reference evidence="2" key="2">
    <citation type="submission" date="2023-06" db="EMBL/GenBank/DDBJ databases">
        <authorList>
            <consortium name="Lawrence Berkeley National Laboratory"/>
            <person name="Haridas S."/>
            <person name="Hensen N."/>
            <person name="Bonometti L."/>
            <person name="Westerberg I."/>
            <person name="Brannstrom I.O."/>
            <person name="Guillou S."/>
            <person name="Cros-Aarteil S."/>
            <person name="Calhoun S."/>
            <person name="Kuo A."/>
            <person name="Mondo S."/>
            <person name="Pangilinan J."/>
            <person name="Riley R."/>
            <person name="Labutti K."/>
            <person name="Andreopoulos B."/>
            <person name="Lipzen A."/>
            <person name="Chen C."/>
            <person name="Yanf M."/>
            <person name="Daum C."/>
            <person name="Ng V."/>
            <person name="Clum A."/>
            <person name="Steindorff A."/>
            <person name="Ohm R."/>
            <person name="Martin F."/>
            <person name="Silar P."/>
            <person name="Natvig D."/>
            <person name="Lalanne C."/>
            <person name="Gautier V."/>
            <person name="Ament-Velasquez S.L."/>
            <person name="Kruys A."/>
            <person name="Hutchinson M.I."/>
            <person name="Powell A.J."/>
            <person name="Barry K."/>
            <person name="Miller A.N."/>
            <person name="Grigoriev I.V."/>
            <person name="Debuchy R."/>
            <person name="Gladieux P."/>
            <person name="Thoren M.H."/>
            <person name="Johannesson H."/>
        </authorList>
    </citation>
    <scope>NUCLEOTIDE SEQUENCE</scope>
    <source>
        <strain evidence="2">CBS 955.72</strain>
    </source>
</reference>
<gene>
    <name evidence="2" type="ORF">B0T25DRAFT_572940</name>
</gene>
<proteinExistence type="predicted"/>
<accession>A0AAJ0M9F8</accession>
<feature type="region of interest" description="Disordered" evidence="1">
    <location>
        <begin position="117"/>
        <end position="140"/>
    </location>
</feature>
<evidence type="ECO:0000313" key="3">
    <source>
        <dbReference type="Proteomes" id="UP001275084"/>
    </source>
</evidence>
<comment type="caution">
    <text evidence="2">The sequence shown here is derived from an EMBL/GenBank/DDBJ whole genome shotgun (WGS) entry which is preliminary data.</text>
</comment>
<sequence length="197" mass="21834">MVDVKKRTNWLRRWVATQVMPDDSEDFDDLQSNKTEVDSQEIPTERCLCVSDPEETATGVPEQTHEEPPPPPDNDENHVDHIGKANAPANGDGVHSISWADRIREYRAPRFTELEMYEGNNTPHRSGLGTQPDGMDELSRRQKECCDDIIIKLSNANGTGEAPGAESRAGLWKRVFSQTAGIPAVQIPTQVLSADDA</sequence>
<organism evidence="2 3">
    <name type="scientific">Lasiosphaeria hispida</name>
    <dbReference type="NCBI Taxonomy" id="260671"/>
    <lineage>
        <taxon>Eukaryota</taxon>
        <taxon>Fungi</taxon>
        <taxon>Dikarya</taxon>
        <taxon>Ascomycota</taxon>
        <taxon>Pezizomycotina</taxon>
        <taxon>Sordariomycetes</taxon>
        <taxon>Sordariomycetidae</taxon>
        <taxon>Sordariales</taxon>
        <taxon>Lasiosphaeriaceae</taxon>
        <taxon>Lasiosphaeria</taxon>
    </lineage>
</organism>
<dbReference type="AlphaFoldDB" id="A0AAJ0M9F8"/>
<reference evidence="2" key="1">
    <citation type="journal article" date="2023" name="Mol. Phylogenet. Evol.">
        <title>Genome-scale phylogeny and comparative genomics of the fungal order Sordariales.</title>
        <authorList>
            <person name="Hensen N."/>
            <person name="Bonometti L."/>
            <person name="Westerberg I."/>
            <person name="Brannstrom I.O."/>
            <person name="Guillou S."/>
            <person name="Cros-Aarteil S."/>
            <person name="Calhoun S."/>
            <person name="Haridas S."/>
            <person name="Kuo A."/>
            <person name="Mondo S."/>
            <person name="Pangilinan J."/>
            <person name="Riley R."/>
            <person name="LaButti K."/>
            <person name="Andreopoulos B."/>
            <person name="Lipzen A."/>
            <person name="Chen C."/>
            <person name="Yan M."/>
            <person name="Daum C."/>
            <person name="Ng V."/>
            <person name="Clum A."/>
            <person name="Steindorff A."/>
            <person name="Ohm R.A."/>
            <person name="Martin F."/>
            <person name="Silar P."/>
            <person name="Natvig D.O."/>
            <person name="Lalanne C."/>
            <person name="Gautier V."/>
            <person name="Ament-Velasquez S.L."/>
            <person name="Kruys A."/>
            <person name="Hutchinson M.I."/>
            <person name="Powell A.J."/>
            <person name="Barry K."/>
            <person name="Miller A.N."/>
            <person name="Grigoriev I.V."/>
            <person name="Debuchy R."/>
            <person name="Gladieux P."/>
            <person name="Hiltunen Thoren M."/>
            <person name="Johannesson H."/>
        </authorList>
    </citation>
    <scope>NUCLEOTIDE SEQUENCE</scope>
    <source>
        <strain evidence="2">CBS 955.72</strain>
    </source>
</reference>
<evidence type="ECO:0000313" key="2">
    <source>
        <dbReference type="EMBL" id="KAK3343966.1"/>
    </source>
</evidence>
<keyword evidence="3" id="KW-1185">Reference proteome</keyword>
<name>A0AAJ0M9F8_9PEZI</name>
<evidence type="ECO:0000256" key="1">
    <source>
        <dbReference type="SAM" id="MobiDB-lite"/>
    </source>
</evidence>
<protein>
    <submittedName>
        <fullName evidence="2">Uncharacterized protein</fullName>
    </submittedName>
</protein>
<dbReference type="EMBL" id="JAUIQD010000007">
    <property type="protein sequence ID" value="KAK3343966.1"/>
    <property type="molecule type" value="Genomic_DNA"/>
</dbReference>